<protein>
    <submittedName>
        <fullName evidence="1">Uncharacterized protein</fullName>
    </submittedName>
</protein>
<reference evidence="1" key="1">
    <citation type="submission" date="2020-10" db="EMBL/GenBank/DDBJ databases">
        <title>Connecting structure to function with the recovery of over 1000 high-quality activated sludge metagenome-assembled genomes encoding full-length rRNA genes using long-read sequencing.</title>
        <authorList>
            <person name="Singleton C.M."/>
            <person name="Petriglieri F."/>
            <person name="Kristensen J.M."/>
            <person name="Kirkegaard R.H."/>
            <person name="Michaelsen T.Y."/>
            <person name="Andersen M.H."/>
            <person name="Karst S.M."/>
            <person name="Dueholm M.S."/>
            <person name="Nielsen P.H."/>
            <person name="Albertsen M."/>
        </authorList>
    </citation>
    <scope>NUCLEOTIDE SEQUENCE</scope>
    <source>
        <strain evidence="1">EsbW_18-Q3-R4-48_MAXAC.044</strain>
    </source>
</reference>
<dbReference type="EMBL" id="JADJNC010000059">
    <property type="protein sequence ID" value="MBK7424870.1"/>
    <property type="molecule type" value="Genomic_DNA"/>
</dbReference>
<accession>A0A9D7F9V6</accession>
<evidence type="ECO:0000313" key="2">
    <source>
        <dbReference type="Proteomes" id="UP000886602"/>
    </source>
</evidence>
<sequence length="105" mass="11713">MILAEPGVSQGKLAATFGYTQGWLSTVMGSDAFKAKLAERREEMIDPALRVTIEERFRGMVEKSLEVLQEKLCQPALQVPDQLALRAAELGAKARLVGIRSRPWW</sequence>
<name>A0A9D7F9V6_9RHOO</name>
<comment type="caution">
    <text evidence="1">The sequence shown here is derived from an EMBL/GenBank/DDBJ whole genome shotgun (WGS) entry which is preliminary data.</text>
</comment>
<gene>
    <name evidence="1" type="ORF">IPJ48_18320</name>
</gene>
<evidence type="ECO:0000313" key="1">
    <source>
        <dbReference type="EMBL" id="MBK7424870.1"/>
    </source>
</evidence>
<proteinExistence type="predicted"/>
<dbReference type="AlphaFoldDB" id="A0A9D7F9V6"/>
<dbReference type="Proteomes" id="UP000886602">
    <property type="component" value="Unassembled WGS sequence"/>
</dbReference>
<organism evidence="1 2">
    <name type="scientific">Candidatus Propionivibrio dominans</name>
    <dbReference type="NCBI Taxonomy" id="2954373"/>
    <lineage>
        <taxon>Bacteria</taxon>
        <taxon>Pseudomonadati</taxon>
        <taxon>Pseudomonadota</taxon>
        <taxon>Betaproteobacteria</taxon>
        <taxon>Rhodocyclales</taxon>
        <taxon>Rhodocyclaceae</taxon>
        <taxon>Propionivibrio</taxon>
    </lineage>
</organism>